<organism evidence="1 2">
    <name type="scientific">Elizabethkingia miricola</name>
    <name type="common">Chryseobacterium miricola</name>
    <dbReference type="NCBI Taxonomy" id="172045"/>
    <lineage>
        <taxon>Bacteria</taxon>
        <taxon>Pseudomonadati</taxon>
        <taxon>Bacteroidota</taxon>
        <taxon>Flavobacteriia</taxon>
        <taxon>Flavobacteriales</taxon>
        <taxon>Weeksellaceae</taxon>
        <taxon>Elizabethkingia</taxon>
    </lineage>
</organism>
<accession>A0ABY3NDS8</accession>
<dbReference type="EMBL" id="VNHK01000010">
    <property type="protein sequence ID" value="TYO89324.1"/>
    <property type="molecule type" value="Genomic_DNA"/>
</dbReference>
<reference evidence="1 2" key="1">
    <citation type="submission" date="2019-07" db="EMBL/GenBank/DDBJ databases">
        <title>Genomic Encyclopedia of Archaeal and Bacterial Type Strains, Phase II (KMG-II): from individual species to whole genera.</title>
        <authorList>
            <person name="Goeker M."/>
        </authorList>
    </citation>
    <scope>NUCLEOTIDE SEQUENCE [LARGE SCALE GENOMIC DNA]</scope>
    <source>
        <strain evidence="1 2">DSM 14571</strain>
    </source>
</reference>
<evidence type="ECO:0000313" key="2">
    <source>
        <dbReference type="Proteomes" id="UP000324513"/>
    </source>
</evidence>
<protein>
    <submittedName>
        <fullName evidence="1">Uncharacterized protein</fullName>
    </submittedName>
</protein>
<name>A0ABY3NDS8_ELIMR</name>
<keyword evidence="2" id="KW-1185">Reference proteome</keyword>
<dbReference type="Proteomes" id="UP000324513">
    <property type="component" value="Unassembled WGS sequence"/>
</dbReference>
<proteinExistence type="predicted"/>
<gene>
    <name evidence="1" type="ORF">LX74_02901</name>
</gene>
<sequence length="65" mass="7569">MAEIFCFMLSLCMGYKEMEREMTKNKIKNMKMNIKSEIIVASVTLIIFVYFSGKVIGKAIYYLVN</sequence>
<comment type="caution">
    <text evidence="1">The sequence shown here is derived from an EMBL/GenBank/DDBJ whole genome shotgun (WGS) entry which is preliminary data.</text>
</comment>
<evidence type="ECO:0000313" key="1">
    <source>
        <dbReference type="EMBL" id="TYO89324.1"/>
    </source>
</evidence>